<feature type="compositionally biased region" description="Low complexity" evidence="3">
    <location>
        <begin position="38"/>
        <end position="55"/>
    </location>
</feature>
<dbReference type="EMBL" id="QXJM01000016">
    <property type="protein sequence ID" value="RIE05032.1"/>
    <property type="molecule type" value="Genomic_DNA"/>
</dbReference>
<dbReference type="GO" id="GO:0005886">
    <property type="term" value="C:plasma membrane"/>
    <property type="evidence" value="ECO:0007669"/>
    <property type="project" value="UniProtKB-SubCell"/>
</dbReference>
<feature type="domain" description="Solute-binding protein family 5" evidence="4">
    <location>
        <begin position="106"/>
        <end position="458"/>
    </location>
</feature>
<name>A0A398CR80_9BACL</name>
<dbReference type="SUPFAM" id="SSF53850">
    <property type="entry name" value="Periplasmic binding protein-like II"/>
    <property type="match status" value="1"/>
</dbReference>
<evidence type="ECO:0000313" key="5">
    <source>
        <dbReference type="EMBL" id="RIE05032.1"/>
    </source>
</evidence>
<dbReference type="InterPro" id="IPR023765">
    <property type="entry name" value="SBP_5_CS"/>
</dbReference>
<dbReference type="Pfam" id="PF00496">
    <property type="entry name" value="SBP_bac_5"/>
    <property type="match status" value="1"/>
</dbReference>
<dbReference type="InterPro" id="IPR000914">
    <property type="entry name" value="SBP_5_dom"/>
</dbReference>
<dbReference type="GO" id="GO:1904680">
    <property type="term" value="F:peptide transmembrane transporter activity"/>
    <property type="evidence" value="ECO:0007669"/>
    <property type="project" value="TreeGrafter"/>
</dbReference>
<keyword evidence="6" id="KW-1185">Reference proteome</keyword>
<comment type="caution">
    <text evidence="5">The sequence shown here is derived from an EMBL/GenBank/DDBJ whole genome shotgun (WGS) entry which is preliminary data.</text>
</comment>
<sequence>MEREIHMNRNSKKSFGYLLTAMLAFAVIVSGCSSNNGNNAASSPAASSGAPSASNTDGGEKTVDTLRYPLTLTFASLDPHLVPTGGVANIDRHIYEQLVAFNTKYEPKPVLATEIQVSEDGKTYTFPLRKGVKFHNGKELKAEDVVASLNRWKEKTARVQTSFGDSLFKAVDEYTVAITLAQPSNDVPLQLASYLQFSAITTKEAIESAGPDGLTEIIGTGPYKYVEYKQDQYVHLTRFDDYVSPEGPQDGVIGKKEALVKDIYFDLIPDGSTAFNAFLAGDYDFASVSVDNLPQVQSLSDVKLNKVFAGELNIVFNKKAPFPSNLKFREAIAAALDAEQVLEGYTSDPELYRLNSSLVTPDNAEWYSKAGSEKYNQKNPELAKQLLKEAGYNGEELVFLTTRDSAGAFYNATVLVVDQLQKIGIKAKIDTYDFTTMIARRGDPAAWDIYVGSFSNQASPSQVLFLGKSYGWPEDEQLQQLIRNTTTALTPEAKKAASDALHAYHWNYLGAVKIGDTGTYYANRNNVVGYQFFEGPILWNTKVLKK</sequence>
<dbReference type="PANTHER" id="PTHR30290">
    <property type="entry name" value="PERIPLASMIC BINDING COMPONENT OF ABC TRANSPORTER"/>
    <property type="match status" value="1"/>
</dbReference>
<organism evidence="5 6">
    <name type="scientific">Cohnella faecalis</name>
    <dbReference type="NCBI Taxonomy" id="2315694"/>
    <lineage>
        <taxon>Bacteria</taxon>
        <taxon>Bacillati</taxon>
        <taxon>Bacillota</taxon>
        <taxon>Bacilli</taxon>
        <taxon>Bacillales</taxon>
        <taxon>Paenibacillaceae</taxon>
        <taxon>Cohnella</taxon>
    </lineage>
</organism>
<dbReference type="Proteomes" id="UP000266340">
    <property type="component" value="Unassembled WGS sequence"/>
</dbReference>
<evidence type="ECO:0000256" key="3">
    <source>
        <dbReference type="SAM" id="MobiDB-lite"/>
    </source>
</evidence>
<protein>
    <submittedName>
        <fullName evidence="5">ABC transporter substrate-binding protein</fullName>
    </submittedName>
</protein>
<dbReference type="Gene3D" id="3.10.105.10">
    <property type="entry name" value="Dipeptide-binding Protein, Domain 3"/>
    <property type="match status" value="1"/>
</dbReference>
<comment type="subcellular location">
    <subcellularLocation>
        <location evidence="1">Cell membrane</location>
        <topology evidence="1">Lipid-anchor</topology>
    </subcellularLocation>
</comment>
<evidence type="ECO:0000256" key="2">
    <source>
        <dbReference type="ARBA" id="ARBA00022729"/>
    </source>
</evidence>
<dbReference type="PROSITE" id="PS01040">
    <property type="entry name" value="SBP_BACTERIAL_5"/>
    <property type="match status" value="1"/>
</dbReference>
<dbReference type="GO" id="GO:0015833">
    <property type="term" value="P:peptide transport"/>
    <property type="evidence" value="ECO:0007669"/>
    <property type="project" value="TreeGrafter"/>
</dbReference>
<evidence type="ECO:0000313" key="6">
    <source>
        <dbReference type="Proteomes" id="UP000266340"/>
    </source>
</evidence>
<dbReference type="PROSITE" id="PS51257">
    <property type="entry name" value="PROKAR_LIPOPROTEIN"/>
    <property type="match status" value="1"/>
</dbReference>
<dbReference type="Gene3D" id="3.40.190.10">
    <property type="entry name" value="Periplasmic binding protein-like II"/>
    <property type="match status" value="1"/>
</dbReference>
<evidence type="ECO:0000256" key="1">
    <source>
        <dbReference type="ARBA" id="ARBA00004193"/>
    </source>
</evidence>
<accession>A0A398CR80</accession>
<evidence type="ECO:0000259" key="4">
    <source>
        <dbReference type="Pfam" id="PF00496"/>
    </source>
</evidence>
<gene>
    <name evidence="5" type="ORF">D3H35_02530</name>
</gene>
<feature type="region of interest" description="Disordered" evidence="3">
    <location>
        <begin position="38"/>
        <end position="61"/>
    </location>
</feature>
<proteinExistence type="predicted"/>
<keyword evidence="2" id="KW-0732">Signal</keyword>
<dbReference type="InterPro" id="IPR039424">
    <property type="entry name" value="SBP_5"/>
</dbReference>
<dbReference type="AlphaFoldDB" id="A0A398CR80"/>
<dbReference type="PANTHER" id="PTHR30290:SF38">
    <property type="entry name" value="D,D-DIPEPTIDE-BINDING PERIPLASMIC PROTEIN DDPA-RELATED"/>
    <property type="match status" value="1"/>
</dbReference>
<reference evidence="5 6" key="1">
    <citation type="submission" date="2018-09" db="EMBL/GenBank/DDBJ databases">
        <title>Cohnella cavernae sp. nov., isolated from a karst cave.</title>
        <authorList>
            <person name="Zhu H."/>
        </authorList>
    </citation>
    <scope>NUCLEOTIDE SEQUENCE [LARGE SCALE GENOMIC DNA]</scope>
    <source>
        <strain evidence="5 6">K2E09-144</strain>
    </source>
</reference>